<evidence type="ECO:0000256" key="8">
    <source>
        <dbReference type="ARBA" id="ARBA00022622"/>
    </source>
</evidence>
<evidence type="ECO:0000256" key="21">
    <source>
        <dbReference type="ARBA" id="ARBA00048494"/>
    </source>
</evidence>
<evidence type="ECO:0000256" key="15">
    <source>
        <dbReference type="ARBA" id="ARBA00023277"/>
    </source>
</evidence>
<dbReference type="eggNOG" id="ENOG502QRIP">
    <property type="taxonomic scope" value="Eukaryota"/>
</dbReference>
<reference evidence="25 26" key="1">
    <citation type="journal article" date="2012" name="New Phytol.">
        <title>Insight into trade-off between wood decay and parasitism from the genome of a fungal forest pathogen.</title>
        <authorList>
            <person name="Olson A."/>
            <person name="Aerts A."/>
            <person name="Asiegbu F."/>
            <person name="Belbahri L."/>
            <person name="Bouzid O."/>
            <person name="Broberg A."/>
            <person name="Canback B."/>
            <person name="Coutinho P.M."/>
            <person name="Cullen D."/>
            <person name="Dalman K."/>
            <person name="Deflorio G."/>
            <person name="van Diepen L.T."/>
            <person name="Dunand C."/>
            <person name="Duplessis S."/>
            <person name="Durling M."/>
            <person name="Gonthier P."/>
            <person name="Grimwood J."/>
            <person name="Fossdal C.G."/>
            <person name="Hansson D."/>
            <person name="Henrissat B."/>
            <person name="Hietala A."/>
            <person name="Himmelstrand K."/>
            <person name="Hoffmeister D."/>
            <person name="Hogberg N."/>
            <person name="James T.Y."/>
            <person name="Karlsson M."/>
            <person name="Kohler A."/>
            <person name="Kues U."/>
            <person name="Lee Y.H."/>
            <person name="Lin Y.C."/>
            <person name="Lind M."/>
            <person name="Lindquist E."/>
            <person name="Lombard V."/>
            <person name="Lucas S."/>
            <person name="Lunden K."/>
            <person name="Morin E."/>
            <person name="Murat C."/>
            <person name="Park J."/>
            <person name="Raffaello T."/>
            <person name="Rouze P."/>
            <person name="Salamov A."/>
            <person name="Schmutz J."/>
            <person name="Solheim H."/>
            <person name="Stahlberg J."/>
            <person name="Velez H."/>
            <person name="de Vries R.P."/>
            <person name="Wiebenga A."/>
            <person name="Woodward S."/>
            <person name="Yakovlev I."/>
            <person name="Garbelotto M."/>
            <person name="Martin F."/>
            <person name="Grigoriev I.V."/>
            <person name="Stenlid J."/>
        </authorList>
    </citation>
    <scope>NUCLEOTIDE SEQUENCE [LARGE SCALE GENOMIC DNA]</scope>
    <source>
        <strain evidence="25 26">TC 32-1</strain>
    </source>
</reference>
<dbReference type="EC" id="3.5.1.41" evidence="20"/>
<keyword evidence="13" id="KW-0472">Membrane</keyword>
<keyword evidence="26" id="KW-1185">Reference proteome</keyword>
<gene>
    <name evidence="25" type="ORF">HETIRDRAFT_31529</name>
</gene>
<keyword evidence="17" id="KW-0449">Lipoprotein</keyword>
<evidence type="ECO:0000256" key="16">
    <source>
        <dbReference type="ARBA" id="ARBA00023285"/>
    </source>
</evidence>
<dbReference type="GO" id="GO:0006032">
    <property type="term" value="P:chitin catabolic process"/>
    <property type="evidence" value="ECO:0007669"/>
    <property type="project" value="UniProtKB-KW"/>
</dbReference>
<dbReference type="PROSITE" id="PS51677">
    <property type="entry name" value="NODB"/>
    <property type="match status" value="1"/>
</dbReference>
<evidence type="ECO:0000256" key="6">
    <source>
        <dbReference type="ARBA" id="ARBA00022512"/>
    </source>
</evidence>
<keyword evidence="12" id="KW-0146">Chitin degradation</keyword>
<dbReference type="HOGENOM" id="CLU_030200_2_0_1"/>
<keyword evidence="18" id="KW-0961">Cell wall biogenesis/degradation</keyword>
<sequence length="492" mass="50534">MKLVSAISVASLPLLALAHKPFQHAARQQASVVLAASASSSAIPTASSSSSAPSSASAAASSAASGASSVTVAASSSASLPSISLLSTNPTALPLQSIVANAPSAATSIITTPSAGTTPSAIPSAPGLPDVSKLVIANYPALDKPPPTDSPEVLQWIQDVKNSGVSIPTFSATVAGGCPANPGAIANDTERCWWTCGGCTRSTDIVNCPDKLTWGLTYDDGPAPYTPDLLNYLDQHNLKTTFFVVGSRAISYPALLQQEYLAGHQIAVHTWSHPSLSTLSTEEIIAEFGWTKKIIKDVLGVTPNMMRPPYGDIDDRVRAIAKAMGLTPVMWTRISAMATFDTDDFNIHGGTTTVQQVLLNWENILGNATTINTGFIVLEHDLFQQTVEVATGYILPDALAHQPAFTIEPIITCNHLPMSDAYIETNDNSTNPPAVSASTVATGSAQATGVGGSKNSNSTSGAVPAAGSSSSAPALLLALGASLVGASGALFL</sequence>
<dbReference type="Proteomes" id="UP000030671">
    <property type="component" value="Unassembled WGS sequence"/>
</dbReference>
<keyword evidence="6" id="KW-0134">Cell wall</keyword>
<protein>
    <recommendedName>
        <fullName evidence="20">chitin deacetylase</fullName>
        <ecNumber evidence="20">3.5.1.41</ecNumber>
    </recommendedName>
</protein>
<keyword evidence="15" id="KW-0119">Carbohydrate metabolism</keyword>
<keyword evidence="10 23" id="KW-0732">Signal</keyword>
<comment type="similarity">
    <text evidence="4">Belongs to the polysaccharide deacetylase family.</text>
</comment>
<dbReference type="FunFam" id="3.20.20.370:FF:000004">
    <property type="entry name" value="Related to Chitin deacetylase"/>
    <property type="match status" value="1"/>
</dbReference>
<dbReference type="InterPro" id="IPR002509">
    <property type="entry name" value="NODB_dom"/>
</dbReference>
<evidence type="ECO:0000256" key="10">
    <source>
        <dbReference type="ARBA" id="ARBA00022729"/>
    </source>
</evidence>
<dbReference type="AlphaFoldDB" id="W4KP33"/>
<dbReference type="GO" id="GO:0098552">
    <property type="term" value="C:side of membrane"/>
    <property type="evidence" value="ECO:0007669"/>
    <property type="project" value="UniProtKB-KW"/>
</dbReference>
<dbReference type="KEGG" id="hir:HETIRDRAFT_31529"/>
<comment type="catalytic activity">
    <reaction evidence="21">
        <text>[(1-&gt;4)-N-acetyl-beta-D-glucosaminyl](n) + n H2O = chitosan + n acetate</text>
        <dbReference type="Rhea" id="RHEA:10464"/>
        <dbReference type="Rhea" id="RHEA-COMP:9593"/>
        <dbReference type="Rhea" id="RHEA-COMP:9597"/>
        <dbReference type="ChEBI" id="CHEBI:15377"/>
        <dbReference type="ChEBI" id="CHEBI:17029"/>
        <dbReference type="ChEBI" id="CHEBI:30089"/>
        <dbReference type="ChEBI" id="CHEBI:57704"/>
        <dbReference type="EC" id="3.5.1.41"/>
    </reaction>
    <physiologicalReaction direction="left-to-right" evidence="21">
        <dbReference type="Rhea" id="RHEA:10465"/>
    </physiologicalReaction>
</comment>
<evidence type="ECO:0000256" key="19">
    <source>
        <dbReference type="ARBA" id="ARBA00023326"/>
    </source>
</evidence>
<evidence type="ECO:0000313" key="25">
    <source>
        <dbReference type="EMBL" id="ETW87577.1"/>
    </source>
</evidence>
<evidence type="ECO:0000256" key="14">
    <source>
        <dbReference type="ARBA" id="ARBA00023180"/>
    </source>
</evidence>
<evidence type="ECO:0000256" key="12">
    <source>
        <dbReference type="ARBA" id="ARBA00023024"/>
    </source>
</evidence>
<dbReference type="GO" id="GO:0071555">
    <property type="term" value="P:cell wall organization"/>
    <property type="evidence" value="ECO:0007669"/>
    <property type="project" value="UniProtKB-KW"/>
</dbReference>
<dbReference type="Pfam" id="PF01522">
    <property type="entry name" value="Polysacc_deac_1"/>
    <property type="match status" value="1"/>
</dbReference>
<keyword evidence="11" id="KW-0378">Hydrolase</keyword>
<feature type="non-terminal residue" evidence="25">
    <location>
        <position position="492"/>
    </location>
</feature>
<evidence type="ECO:0000256" key="1">
    <source>
        <dbReference type="ARBA" id="ARBA00001941"/>
    </source>
</evidence>
<dbReference type="EMBL" id="KI925454">
    <property type="protein sequence ID" value="ETW87577.1"/>
    <property type="molecule type" value="Genomic_DNA"/>
</dbReference>
<keyword evidence="5" id="KW-1003">Cell membrane</keyword>
<evidence type="ECO:0000256" key="7">
    <source>
        <dbReference type="ARBA" id="ARBA00022525"/>
    </source>
</evidence>
<keyword evidence="14" id="KW-0325">Glycoprotein</keyword>
<evidence type="ECO:0000256" key="13">
    <source>
        <dbReference type="ARBA" id="ARBA00023136"/>
    </source>
</evidence>
<evidence type="ECO:0000259" key="24">
    <source>
        <dbReference type="PROSITE" id="PS51677"/>
    </source>
</evidence>
<dbReference type="InterPro" id="IPR011330">
    <property type="entry name" value="Glyco_hydro/deAcase_b/a-brl"/>
</dbReference>
<evidence type="ECO:0000256" key="20">
    <source>
        <dbReference type="ARBA" id="ARBA00024056"/>
    </source>
</evidence>
<dbReference type="GO" id="GO:0046872">
    <property type="term" value="F:metal ion binding"/>
    <property type="evidence" value="ECO:0007669"/>
    <property type="project" value="UniProtKB-KW"/>
</dbReference>
<proteinExistence type="inferred from homology"/>
<dbReference type="InParanoid" id="W4KP33"/>
<dbReference type="InterPro" id="IPR050248">
    <property type="entry name" value="Polysacc_deacetylase_ArnD"/>
</dbReference>
<keyword evidence="9" id="KW-0479">Metal-binding</keyword>
<comment type="subcellular location">
    <subcellularLocation>
        <location evidence="3">Cell membrane</location>
        <topology evidence="3">Lipid-anchor</topology>
        <topology evidence="3">GPI-anchor</topology>
    </subcellularLocation>
    <subcellularLocation>
        <location evidence="2">Secreted</location>
        <location evidence="2">Cell wall</location>
    </subcellularLocation>
</comment>
<evidence type="ECO:0000256" key="22">
    <source>
        <dbReference type="SAM" id="MobiDB-lite"/>
    </source>
</evidence>
<evidence type="ECO:0000256" key="18">
    <source>
        <dbReference type="ARBA" id="ARBA00023316"/>
    </source>
</evidence>
<dbReference type="STRING" id="747525.W4KP33"/>
<evidence type="ECO:0000256" key="4">
    <source>
        <dbReference type="ARBA" id="ARBA00010973"/>
    </source>
</evidence>
<feature type="region of interest" description="Disordered" evidence="22">
    <location>
        <begin position="424"/>
        <end position="464"/>
    </location>
</feature>
<evidence type="ECO:0000256" key="5">
    <source>
        <dbReference type="ARBA" id="ARBA00022475"/>
    </source>
</evidence>
<dbReference type="GO" id="GO:0000272">
    <property type="term" value="P:polysaccharide catabolic process"/>
    <property type="evidence" value="ECO:0007669"/>
    <property type="project" value="UniProtKB-KW"/>
</dbReference>
<dbReference type="GO" id="GO:0004099">
    <property type="term" value="F:chitin deacetylase activity"/>
    <property type="evidence" value="ECO:0007669"/>
    <property type="project" value="UniProtKB-EC"/>
</dbReference>
<feature type="domain" description="NodB homology" evidence="24">
    <location>
        <begin position="212"/>
        <end position="408"/>
    </location>
</feature>
<evidence type="ECO:0000256" key="2">
    <source>
        <dbReference type="ARBA" id="ARBA00004191"/>
    </source>
</evidence>
<dbReference type="OrthoDB" id="407355at2759"/>
<dbReference type="PANTHER" id="PTHR10587">
    <property type="entry name" value="GLYCOSYL TRANSFERASE-RELATED"/>
    <property type="match status" value="1"/>
</dbReference>
<evidence type="ECO:0000256" key="23">
    <source>
        <dbReference type="SAM" id="SignalP"/>
    </source>
</evidence>
<dbReference type="GeneID" id="20670208"/>
<evidence type="ECO:0000256" key="11">
    <source>
        <dbReference type="ARBA" id="ARBA00022801"/>
    </source>
</evidence>
<dbReference type="Gene3D" id="3.20.20.370">
    <property type="entry name" value="Glycoside hydrolase/deacetylase"/>
    <property type="match status" value="1"/>
</dbReference>
<evidence type="ECO:0000256" key="9">
    <source>
        <dbReference type="ARBA" id="ARBA00022723"/>
    </source>
</evidence>
<evidence type="ECO:0000256" key="17">
    <source>
        <dbReference type="ARBA" id="ARBA00023288"/>
    </source>
</evidence>
<accession>W4KP33</accession>
<evidence type="ECO:0000313" key="26">
    <source>
        <dbReference type="Proteomes" id="UP000030671"/>
    </source>
</evidence>
<evidence type="ECO:0000256" key="3">
    <source>
        <dbReference type="ARBA" id="ARBA00004609"/>
    </source>
</evidence>
<organism evidence="25 26">
    <name type="scientific">Heterobasidion irregulare (strain TC 32-1)</name>
    <dbReference type="NCBI Taxonomy" id="747525"/>
    <lineage>
        <taxon>Eukaryota</taxon>
        <taxon>Fungi</taxon>
        <taxon>Dikarya</taxon>
        <taxon>Basidiomycota</taxon>
        <taxon>Agaricomycotina</taxon>
        <taxon>Agaricomycetes</taxon>
        <taxon>Russulales</taxon>
        <taxon>Bondarzewiaceae</taxon>
        <taxon>Heterobasidion</taxon>
        <taxon>Heterobasidion annosum species complex</taxon>
    </lineage>
</organism>
<dbReference type="SUPFAM" id="SSF88713">
    <property type="entry name" value="Glycoside hydrolase/deacetylase"/>
    <property type="match status" value="1"/>
</dbReference>
<feature type="chain" id="PRO_5004844390" description="chitin deacetylase" evidence="23">
    <location>
        <begin position="19"/>
        <end position="492"/>
    </location>
</feature>
<feature type="compositionally biased region" description="Low complexity" evidence="22">
    <location>
        <begin position="434"/>
        <end position="448"/>
    </location>
</feature>
<feature type="signal peptide" evidence="23">
    <location>
        <begin position="1"/>
        <end position="18"/>
    </location>
</feature>
<keyword evidence="19" id="KW-0624">Polysaccharide degradation</keyword>
<keyword evidence="7" id="KW-0964">Secreted</keyword>
<name>W4KP33_HETIT</name>
<keyword evidence="8" id="KW-0336">GPI-anchor</keyword>
<dbReference type="PANTHER" id="PTHR10587:SF133">
    <property type="entry name" value="CHITIN DEACETYLASE 1-RELATED"/>
    <property type="match status" value="1"/>
</dbReference>
<dbReference type="GO" id="GO:0005886">
    <property type="term" value="C:plasma membrane"/>
    <property type="evidence" value="ECO:0007669"/>
    <property type="project" value="UniProtKB-SubCell"/>
</dbReference>
<dbReference type="GO" id="GO:0009272">
    <property type="term" value="P:fungal-type cell wall biogenesis"/>
    <property type="evidence" value="ECO:0007669"/>
    <property type="project" value="UniProtKB-ARBA"/>
</dbReference>
<keyword evidence="16" id="KW-0170">Cobalt</keyword>
<dbReference type="RefSeq" id="XP_009540296.1">
    <property type="nucleotide sequence ID" value="XM_009542001.1"/>
</dbReference>
<comment type="cofactor">
    <cofactor evidence="1">
        <name>Co(2+)</name>
        <dbReference type="ChEBI" id="CHEBI:48828"/>
    </cofactor>
</comment>